<evidence type="ECO:0000259" key="1">
    <source>
        <dbReference type="PROSITE" id="PS51340"/>
    </source>
</evidence>
<dbReference type="PANTHER" id="PTHR14237">
    <property type="entry name" value="MOLYBDOPTERIN COFACTOR SULFURASE MOSC"/>
    <property type="match status" value="1"/>
</dbReference>
<dbReference type="SUPFAM" id="SSF50800">
    <property type="entry name" value="PK beta-barrel domain-like"/>
    <property type="match status" value="1"/>
</dbReference>
<dbReference type="InterPro" id="IPR005303">
    <property type="entry name" value="MOCOS_middle"/>
</dbReference>
<feature type="domain" description="MOSC" evidence="1">
    <location>
        <begin position="127"/>
        <end position="267"/>
    </location>
</feature>
<name>A0ABW4X524_9BACT</name>
<gene>
    <name evidence="2" type="ORF">ACFSKU_20345</name>
</gene>
<proteinExistence type="predicted"/>
<protein>
    <submittedName>
        <fullName evidence="2">MOSC domain-containing protein</fullName>
    </submittedName>
</protein>
<dbReference type="EMBL" id="JBHUHV010000059">
    <property type="protein sequence ID" value="MFD2069246.1"/>
    <property type="molecule type" value="Genomic_DNA"/>
</dbReference>
<dbReference type="Proteomes" id="UP001597369">
    <property type="component" value="Unassembled WGS sequence"/>
</dbReference>
<dbReference type="InterPro" id="IPR011037">
    <property type="entry name" value="Pyrv_Knase-like_insert_dom_sf"/>
</dbReference>
<organism evidence="2 3">
    <name type="scientific">Pontibacter silvestris</name>
    <dbReference type="NCBI Taxonomy" id="2305183"/>
    <lineage>
        <taxon>Bacteria</taxon>
        <taxon>Pseudomonadati</taxon>
        <taxon>Bacteroidota</taxon>
        <taxon>Cytophagia</taxon>
        <taxon>Cytophagales</taxon>
        <taxon>Hymenobacteraceae</taxon>
        <taxon>Pontibacter</taxon>
    </lineage>
</organism>
<dbReference type="Pfam" id="PF03476">
    <property type="entry name" value="MOSC_N"/>
    <property type="match status" value="1"/>
</dbReference>
<dbReference type="InterPro" id="IPR005302">
    <property type="entry name" value="MoCF_Sase_C"/>
</dbReference>
<dbReference type="SUPFAM" id="SSF141673">
    <property type="entry name" value="MOSC N-terminal domain-like"/>
    <property type="match status" value="1"/>
</dbReference>
<evidence type="ECO:0000313" key="3">
    <source>
        <dbReference type="Proteomes" id="UP001597369"/>
    </source>
</evidence>
<dbReference type="Pfam" id="PF03473">
    <property type="entry name" value="MOSC"/>
    <property type="match status" value="1"/>
</dbReference>
<keyword evidence="3" id="KW-1185">Reference proteome</keyword>
<sequence>MEDLYLSEIFIYPIKSLGGISVQQAEVEERGLRYDRRWMLVDKEGNFLTQRQHSQMALLQVTLQEDGLSVTHKQGLLEPIFVPCNEHTDKEVAVTIWDDVCTALEVSNEISKWFSDALQMPARLVLMPTTTQRLVDQKYAQQGEIVSFADGYPFLMIGQASLEDLNSRLKEPVPMNRFRPNFVFRGGTAFTEDTFVDFTISAIAFRVAKPCARCVVTTINQNTGEKAAEPLKTLSSYRRVNNKVMFGQNLVHAGAGVVKVGDKLAVQSWK</sequence>
<accession>A0ABW4X524</accession>
<evidence type="ECO:0000313" key="2">
    <source>
        <dbReference type="EMBL" id="MFD2069246.1"/>
    </source>
</evidence>
<dbReference type="RefSeq" id="WP_229961215.1">
    <property type="nucleotide sequence ID" value="NZ_JAJJWI010000011.1"/>
</dbReference>
<dbReference type="PROSITE" id="PS51340">
    <property type="entry name" value="MOSC"/>
    <property type="match status" value="1"/>
</dbReference>
<dbReference type="PANTHER" id="PTHR14237:SF19">
    <property type="entry name" value="MITOCHONDRIAL AMIDOXIME REDUCING COMPONENT 1"/>
    <property type="match status" value="1"/>
</dbReference>
<comment type="caution">
    <text evidence="2">The sequence shown here is derived from an EMBL/GenBank/DDBJ whole genome shotgun (WGS) entry which is preliminary data.</text>
</comment>
<reference evidence="3" key="1">
    <citation type="journal article" date="2019" name="Int. J. Syst. Evol. Microbiol.">
        <title>The Global Catalogue of Microorganisms (GCM) 10K type strain sequencing project: providing services to taxonomists for standard genome sequencing and annotation.</title>
        <authorList>
            <consortium name="The Broad Institute Genomics Platform"/>
            <consortium name="The Broad Institute Genome Sequencing Center for Infectious Disease"/>
            <person name="Wu L."/>
            <person name="Ma J."/>
        </authorList>
    </citation>
    <scope>NUCLEOTIDE SEQUENCE [LARGE SCALE GENOMIC DNA]</scope>
    <source>
        <strain evidence="3">JCM 16545</strain>
    </source>
</reference>